<dbReference type="EMBL" id="JALJOT010000012">
    <property type="protein sequence ID" value="KAK9904760.1"/>
    <property type="molecule type" value="Genomic_DNA"/>
</dbReference>
<evidence type="ECO:0000313" key="3">
    <source>
        <dbReference type="EMBL" id="KAK9904760.1"/>
    </source>
</evidence>
<reference evidence="3 4" key="1">
    <citation type="journal article" date="2024" name="Nat. Commun.">
        <title>Phylogenomics reveals the evolutionary origins of lichenization in chlorophyte algae.</title>
        <authorList>
            <person name="Puginier C."/>
            <person name="Libourel C."/>
            <person name="Otte J."/>
            <person name="Skaloud P."/>
            <person name="Haon M."/>
            <person name="Grisel S."/>
            <person name="Petersen M."/>
            <person name="Berrin J.G."/>
            <person name="Delaux P.M."/>
            <person name="Dal Grande F."/>
            <person name="Keller J."/>
        </authorList>
    </citation>
    <scope>NUCLEOTIDE SEQUENCE [LARGE SCALE GENOMIC DNA]</scope>
    <source>
        <strain evidence="3 4">SAG 216-7</strain>
    </source>
</reference>
<protein>
    <recommendedName>
        <fullName evidence="2">Rab-GAP TBC domain-containing protein</fullName>
    </recommendedName>
</protein>
<feature type="compositionally biased region" description="Basic and acidic residues" evidence="1">
    <location>
        <begin position="31"/>
        <end position="42"/>
    </location>
</feature>
<evidence type="ECO:0000259" key="2">
    <source>
        <dbReference type="PROSITE" id="PS50086"/>
    </source>
</evidence>
<dbReference type="Pfam" id="PF00566">
    <property type="entry name" value="RabGAP-TBC"/>
    <property type="match status" value="1"/>
</dbReference>
<feature type="compositionally biased region" description="Polar residues" evidence="1">
    <location>
        <begin position="74"/>
        <end position="84"/>
    </location>
</feature>
<gene>
    <name evidence="3" type="ORF">WJX75_002030</name>
</gene>
<dbReference type="SMART" id="SM00164">
    <property type="entry name" value="TBC"/>
    <property type="match status" value="1"/>
</dbReference>
<comment type="caution">
    <text evidence="3">The sequence shown here is derived from an EMBL/GenBank/DDBJ whole genome shotgun (WGS) entry which is preliminary data.</text>
</comment>
<dbReference type="Gene3D" id="1.10.10.750">
    <property type="entry name" value="Ypt/Rab-GAP domain of gyp1p, domain 1"/>
    <property type="match status" value="1"/>
</dbReference>
<dbReference type="InterPro" id="IPR000195">
    <property type="entry name" value="Rab-GAP-TBC_dom"/>
</dbReference>
<evidence type="ECO:0000313" key="4">
    <source>
        <dbReference type="Proteomes" id="UP001491310"/>
    </source>
</evidence>
<dbReference type="Gene3D" id="1.10.472.80">
    <property type="entry name" value="Ypt/Rab-GAP domain of gyp1p, domain 3"/>
    <property type="match status" value="1"/>
</dbReference>
<feature type="domain" description="Rab-GAP TBC" evidence="2">
    <location>
        <begin position="176"/>
        <end position="406"/>
    </location>
</feature>
<feature type="region of interest" description="Disordered" evidence="1">
    <location>
        <begin position="99"/>
        <end position="142"/>
    </location>
</feature>
<feature type="region of interest" description="Disordered" evidence="1">
    <location>
        <begin position="1"/>
        <end position="85"/>
    </location>
</feature>
<dbReference type="SUPFAM" id="SSF47923">
    <property type="entry name" value="Ypt/Rab-GAP domain of gyp1p"/>
    <property type="match status" value="2"/>
</dbReference>
<keyword evidence="4" id="KW-1185">Reference proteome</keyword>
<dbReference type="PANTHER" id="PTHR22957:SF26">
    <property type="entry name" value="LD44506P"/>
    <property type="match status" value="1"/>
</dbReference>
<dbReference type="InterPro" id="IPR035969">
    <property type="entry name" value="Rab-GAP_TBC_sf"/>
</dbReference>
<dbReference type="PROSITE" id="PS50086">
    <property type="entry name" value="TBC_RABGAP"/>
    <property type="match status" value="1"/>
</dbReference>
<sequence>MGLDANSGGGMTSVRNFLRGRKFPGTVRLTRTGDDSPAKDAKSSAPPGAVQTAHGQALPSSTEDRQTRSLHGEPSTSKQDSSTDIDGHLNARLVQLDLGNILPGSPPHSPLDKSARGTNGVSPGRSGGAGPPAGSAAPAGASNLRSMSDMRKAKFKKLLDQQVVDLDALRELAWSGVPADLRPVCWQLLLGYLPPNRERREQILERKRREYRDLVPEYYDIDVAERSEDDNCALRQVIVDVPRTAPGVPFFSQPRLQKSLERILFLWGIRHPASGYVQGINDLVTPFLAVFLSPHFDGPVESWGEDCAAELPEETMTGAEADSYWCLCKLLDSIQDHYTHAQPGIQRTVFRLQELVRRIDEPFAQHLEAEGLEFLQFTFRWVNCLLIREIPFSLAMRLWDTYLAEGVRMKEYLTYVLAAFLLTWSADLKRMDFQEMILFLQKLPTGDWGEKEVESVLSRAYMWRTSFDQAKSHLQQQ</sequence>
<accession>A0ABR2YFZ4</accession>
<dbReference type="Gene3D" id="1.10.8.270">
    <property type="entry name" value="putative rabgap domain of human tbc1 domain family member 14 like domains"/>
    <property type="match status" value="1"/>
</dbReference>
<feature type="compositionally biased region" description="Basic and acidic residues" evidence="1">
    <location>
        <begin position="62"/>
        <end position="71"/>
    </location>
</feature>
<dbReference type="PANTHER" id="PTHR22957">
    <property type="entry name" value="TBC1 DOMAIN FAMILY MEMBER GTPASE-ACTIVATING PROTEIN"/>
    <property type="match status" value="1"/>
</dbReference>
<name>A0ABR2YFZ4_9CHLO</name>
<dbReference type="Proteomes" id="UP001491310">
    <property type="component" value="Unassembled WGS sequence"/>
</dbReference>
<proteinExistence type="predicted"/>
<evidence type="ECO:0000256" key="1">
    <source>
        <dbReference type="SAM" id="MobiDB-lite"/>
    </source>
</evidence>
<organism evidence="3 4">
    <name type="scientific">Coccomyxa subellipsoidea</name>
    <dbReference type="NCBI Taxonomy" id="248742"/>
    <lineage>
        <taxon>Eukaryota</taxon>
        <taxon>Viridiplantae</taxon>
        <taxon>Chlorophyta</taxon>
        <taxon>core chlorophytes</taxon>
        <taxon>Trebouxiophyceae</taxon>
        <taxon>Trebouxiophyceae incertae sedis</taxon>
        <taxon>Coccomyxaceae</taxon>
        <taxon>Coccomyxa</taxon>
    </lineage>
</organism>
<feature type="compositionally biased region" description="Low complexity" evidence="1">
    <location>
        <begin position="132"/>
        <end position="142"/>
    </location>
</feature>